<dbReference type="PANTHER" id="PTHR11733">
    <property type="entry name" value="ZINC METALLOPROTEASE FAMILY M13 NEPRILYSIN-RELATED"/>
    <property type="match status" value="1"/>
</dbReference>
<dbReference type="Gene3D" id="3.40.390.10">
    <property type="entry name" value="Collagenase (Catalytic Domain)"/>
    <property type="match status" value="2"/>
</dbReference>
<keyword evidence="1" id="KW-0732">Signal</keyword>
<dbReference type="AlphaFoldDB" id="A0A0N5BIN4"/>
<name>A0A0N5BIN4_STREA</name>
<dbReference type="InterPro" id="IPR000718">
    <property type="entry name" value="Peptidase_M13"/>
</dbReference>
<dbReference type="PROSITE" id="PS51885">
    <property type="entry name" value="NEPRILYSIN"/>
    <property type="match status" value="1"/>
</dbReference>
<evidence type="ECO:0000313" key="4">
    <source>
        <dbReference type="WBParaSite" id="SPAL_0000581400.1"/>
    </source>
</evidence>
<evidence type="ECO:0000259" key="2">
    <source>
        <dbReference type="Pfam" id="PF01431"/>
    </source>
</evidence>
<proteinExistence type="predicted"/>
<feature type="chain" id="PRO_5005894656" evidence="1">
    <location>
        <begin position="20"/>
        <end position="361"/>
    </location>
</feature>
<organism evidence="3 4">
    <name type="scientific">Strongyloides papillosus</name>
    <name type="common">Intestinal threadworm</name>
    <dbReference type="NCBI Taxonomy" id="174720"/>
    <lineage>
        <taxon>Eukaryota</taxon>
        <taxon>Metazoa</taxon>
        <taxon>Ecdysozoa</taxon>
        <taxon>Nematoda</taxon>
        <taxon>Chromadorea</taxon>
        <taxon>Rhabditida</taxon>
        <taxon>Tylenchina</taxon>
        <taxon>Panagrolaimomorpha</taxon>
        <taxon>Strongyloidoidea</taxon>
        <taxon>Strongyloididae</taxon>
        <taxon>Strongyloides</taxon>
    </lineage>
</organism>
<keyword evidence="3" id="KW-1185">Reference proteome</keyword>
<feature type="signal peptide" evidence="1">
    <location>
        <begin position="1"/>
        <end position="19"/>
    </location>
</feature>
<feature type="domain" description="Peptidase M13 C-terminal" evidence="2">
    <location>
        <begin position="282"/>
        <end position="358"/>
    </location>
</feature>
<dbReference type="Pfam" id="PF01431">
    <property type="entry name" value="Peptidase_M13"/>
    <property type="match status" value="1"/>
</dbReference>
<dbReference type="GO" id="GO:0005886">
    <property type="term" value="C:plasma membrane"/>
    <property type="evidence" value="ECO:0007669"/>
    <property type="project" value="TreeGrafter"/>
</dbReference>
<reference evidence="4" key="1">
    <citation type="submission" date="2017-02" db="UniProtKB">
        <authorList>
            <consortium name="WormBaseParasite"/>
        </authorList>
    </citation>
    <scope>IDENTIFICATION</scope>
</reference>
<evidence type="ECO:0000313" key="3">
    <source>
        <dbReference type="Proteomes" id="UP000046392"/>
    </source>
</evidence>
<accession>A0A0N5BIN4</accession>
<dbReference type="Proteomes" id="UP000046392">
    <property type="component" value="Unplaced"/>
</dbReference>
<sequence length="361" mass="42823">MNAFIFVLYTYALLVASQGDSNNLILDTGLYSETASRSLHEYVDHDVNPCDNFYKFACGKWIKTQEKIYKNHTDFFITAIKVNYDKVVLGNTFFVFIYFLSEFEQGKYKNESKTFNNLYNLYRRCDQLPNAEIGECRTEILTFGAYALSSIFLKKNKLKSEENGDYIYVEDIVKRIKEEFRLLIDEKKHIFDEETRNNFLYKLDKMKFKRNFDEYDLSNTTEMEYCYKKFKMFFEDDFSIKLVLKNIRSIKGSLDRKNDTLDSCFGKIFNPLLLLGKYVYANAWYRKTKNFFTINSDNLNEISFSAYYPMSLNYGYLGITIGHEISHGFDDEEYNRTLEGDNKNEFNVTQMSIKNFEEKIK</sequence>
<dbReference type="InterPro" id="IPR024079">
    <property type="entry name" value="MetalloPept_cat_dom_sf"/>
</dbReference>
<dbReference type="GO" id="GO:0016485">
    <property type="term" value="P:protein processing"/>
    <property type="evidence" value="ECO:0007669"/>
    <property type="project" value="TreeGrafter"/>
</dbReference>
<protein>
    <submittedName>
        <fullName evidence="4">Peptidase_M13 domain-containing protein</fullName>
    </submittedName>
</protein>
<evidence type="ECO:0000256" key="1">
    <source>
        <dbReference type="SAM" id="SignalP"/>
    </source>
</evidence>
<dbReference type="GO" id="GO:0004222">
    <property type="term" value="F:metalloendopeptidase activity"/>
    <property type="evidence" value="ECO:0007669"/>
    <property type="project" value="InterPro"/>
</dbReference>
<dbReference type="PANTHER" id="PTHR11733:SF164">
    <property type="entry name" value="NEPRILYSIN"/>
    <property type="match status" value="1"/>
</dbReference>
<dbReference type="WBParaSite" id="SPAL_0000581400.1">
    <property type="protein sequence ID" value="SPAL_0000581400.1"/>
    <property type="gene ID" value="SPAL_0000581400"/>
</dbReference>
<dbReference type="SUPFAM" id="SSF55486">
    <property type="entry name" value="Metalloproteases ('zincins'), catalytic domain"/>
    <property type="match status" value="2"/>
</dbReference>
<dbReference type="InterPro" id="IPR018497">
    <property type="entry name" value="Peptidase_M13_C"/>
</dbReference>